<organism evidence="3 4">
    <name type="scientific">Mycobacterium colombiense</name>
    <dbReference type="NCBI Taxonomy" id="339268"/>
    <lineage>
        <taxon>Bacteria</taxon>
        <taxon>Bacillati</taxon>
        <taxon>Actinomycetota</taxon>
        <taxon>Actinomycetes</taxon>
        <taxon>Mycobacteriales</taxon>
        <taxon>Mycobacteriaceae</taxon>
        <taxon>Mycobacterium</taxon>
        <taxon>Mycobacterium avium complex (MAC)</taxon>
    </lineage>
</organism>
<reference evidence="3 4" key="1">
    <citation type="submission" date="2018-06" db="EMBL/GenBank/DDBJ databases">
        <title>NTM in soil in Japan.</title>
        <authorList>
            <person name="Ohya K."/>
        </authorList>
    </citation>
    <scope>NUCLEOTIDE SEQUENCE [LARGE SCALE GENOMIC DNA]</scope>
    <source>
        <strain evidence="3 4">GF76</strain>
    </source>
</reference>
<feature type="region of interest" description="Disordered" evidence="1">
    <location>
        <begin position="215"/>
        <end position="281"/>
    </location>
</feature>
<dbReference type="InterPro" id="IPR050266">
    <property type="entry name" value="AB_hydrolase_sf"/>
</dbReference>
<dbReference type="Proteomes" id="UP000250347">
    <property type="component" value="Unassembled WGS sequence"/>
</dbReference>
<evidence type="ECO:0000259" key="2">
    <source>
        <dbReference type="Pfam" id="PF00561"/>
    </source>
</evidence>
<name>A0A329KFU1_9MYCO</name>
<accession>A0A329KFU1</accession>
<dbReference type="PANTHER" id="PTHR43798:SF33">
    <property type="entry name" value="HYDROLASE, PUTATIVE (AFU_ORTHOLOGUE AFUA_2G14860)-RELATED"/>
    <property type="match status" value="1"/>
</dbReference>
<dbReference type="Gene3D" id="3.40.50.1820">
    <property type="entry name" value="alpha/beta hydrolase"/>
    <property type="match status" value="1"/>
</dbReference>
<dbReference type="AlphaFoldDB" id="A0A329KFU1"/>
<gene>
    <name evidence="3" type="ORF">DQP58_15950</name>
</gene>
<dbReference type="SUPFAM" id="SSF53474">
    <property type="entry name" value="alpha/beta-Hydrolases"/>
    <property type="match status" value="1"/>
</dbReference>
<comment type="caution">
    <text evidence="3">The sequence shown here is derived from an EMBL/GenBank/DDBJ whole genome shotgun (WGS) entry which is preliminary data.</text>
</comment>
<feature type="compositionally biased region" description="Basic and acidic residues" evidence="1">
    <location>
        <begin position="251"/>
        <end position="260"/>
    </location>
</feature>
<dbReference type="PRINTS" id="PR00111">
    <property type="entry name" value="ABHYDROLASE"/>
</dbReference>
<dbReference type="PANTHER" id="PTHR43798">
    <property type="entry name" value="MONOACYLGLYCEROL LIPASE"/>
    <property type="match status" value="1"/>
</dbReference>
<dbReference type="GO" id="GO:0016020">
    <property type="term" value="C:membrane"/>
    <property type="evidence" value="ECO:0007669"/>
    <property type="project" value="TreeGrafter"/>
</dbReference>
<dbReference type="EMBL" id="QMEU01000048">
    <property type="protein sequence ID" value="RAU93642.1"/>
    <property type="molecule type" value="Genomic_DNA"/>
</dbReference>
<dbReference type="GO" id="GO:0003824">
    <property type="term" value="F:catalytic activity"/>
    <property type="evidence" value="ECO:0007669"/>
    <property type="project" value="UniProtKB-ARBA"/>
</dbReference>
<dbReference type="InterPro" id="IPR029058">
    <property type="entry name" value="AB_hydrolase_fold"/>
</dbReference>
<protein>
    <recommendedName>
        <fullName evidence="2">AB hydrolase-1 domain-containing protein</fullName>
    </recommendedName>
</protein>
<sequence length="318" mass="33448">MADRAGSTHSRPSDVAGRRHHCLHHGGDGPPLLLIHGLGGNRHTRQHLLPGLARNHTVIAPDLPGHGDSDAPPGDYSLGAHATALRDLLLALEVCRVSIAGHSLGGGVALQTAYQFPERVDRLILISTGGLGPEVSYLLRAATPPGADAVSAALFTLPAALTKRLLAIVPSLVSGADADSIVVVLQGLRDGPPRNAFIRTARSVINWRGQSVSAARQLGPTPRCSGARRVGGHRHHHSTATPSGARGARTARSDGRDQRCRPLPARNRHRRAAAGHRDVSQVDRRGAVSGVLCQRTAGFDVRPRRGLSAVAAVRSRGH</sequence>
<evidence type="ECO:0000313" key="4">
    <source>
        <dbReference type="Proteomes" id="UP000250347"/>
    </source>
</evidence>
<proteinExistence type="predicted"/>
<evidence type="ECO:0000256" key="1">
    <source>
        <dbReference type="SAM" id="MobiDB-lite"/>
    </source>
</evidence>
<feature type="region of interest" description="Disordered" evidence="1">
    <location>
        <begin position="1"/>
        <end position="22"/>
    </location>
</feature>
<dbReference type="InterPro" id="IPR000073">
    <property type="entry name" value="AB_hydrolase_1"/>
</dbReference>
<feature type="domain" description="AB hydrolase-1" evidence="2">
    <location>
        <begin position="30"/>
        <end position="136"/>
    </location>
</feature>
<dbReference type="Pfam" id="PF00561">
    <property type="entry name" value="Abhydrolase_1"/>
    <property type="match status" value="1"/>
</dbReference>
<evidence type="ECO:0000313" key="3">
    <source>
        <dbReference type="EMBL" id="RAU93642.1"/>
    </source>
</evidence>